<evidence type="ECO:0000313" key="2">
    <source>
        <dbReference type="Proteomes" id="UP000681722"/>
    </source>
</evidence>
<reference evidence="1" key="1">
    <citation type="submission" date="2021-02" db="EMBL/GenBank/DDBJ databases">
        <authorList>
            <person name="Nowell W R."/>
        </authorList>
    </citation>
    <scope>NUCLEOTIDE SEQUENCE</scope>
</reference>
<feature type="non-terminal residue" evidence="1">
    <location>
        <position position="98"/>
    </location>
</feature>
<dbReference type="Proteomes" id="UP000681722">
    <property type="component" value="Unassembled WGS sequence"/>
</dbReference>
<sequence>DAEIKFETRSITSLPENIRSKPIIKCNIISINELDKETLLLDGVQNMKRRDVLYAIKHQKPTEQLEHERYLNDIHCCFCEKEDLFAGLHEFKIHLNAG</sequence>
<feature type="non-terminal residue" evidence="1">
    <location>
        <position position="1"/>
    </location>
</feature>
<organism evidence="1 2">
    <name type="scientific">Didymodactylos carnosus</name>
    <dbReference type="NCBI Taxonomy" id="1234261"/>
    <lineage>
        <taxon>Eukaryota</taxon>
        <taxon>Metazoa</taxon>
        <taxon>Spiralia</taxon>
        <taxon>Gnathifera</taxon>
        <taxon>Rotifera</taxon>
        <taxon>Eurotatoria</taxon>
        <taxon>Bdelloidea</taxon>
        <taxon>Philodinida</taxon>
        <taxon>Philodinidae</taxon>
        <taxon>Didymodactylos</taxon>
    </lineage>
</organism>
<comment type="caution">
    <text evidence="1">The sequence shown here is derived from an EMBL/GenBank/DDBJ whole genome shotgun (WGS) entry which is preliminary data.</text>
</comment>
<protein>
    <submittedName>
        <fullName evidence="1">Uncharacterized protein</fullName>
    </submittedName>
</protein>
<dbReference type="AlphaFoldDB" id="A0A8S2XX98"/>
<accession>A0A8S2XX98</accession>
<gene>
    <name evidence="1" type="ORF">SRO942_LOCUS45647</name>
</gene>
<dbReference type="EMBL" id="CAJOBC010109289">
    <property type="protein sequence ID" value="CAF4518367.1"/>
    <property type="molecule type" value="Genomic_DNA"/>
</dbReference>
<proteinExistence type="predicted"/>
<name>A0A8S2XX98_9BILA</name>
<evidence type="ECO:0000313" key="1">
    <source>
        <dbReference type="EMBL" id="CAF4518367.1"/>
    </source>
</evidence>
<dbReference type="OrthoDB" id="6280085at2759"/>